<dbReference type="Proteomes" id="UP000763557">
    <property type="component" value="Unassembled WGS sequence"/>
</dbReference>
<dbReference type="InterPro" id="IPR036388">
    <property type="entry name" value="WH-like_DNA-bd_sf"/>
</dbReference>
<evidence type="ECO:0000256" key="4">
    <source>
        <dbReference type="ARBA" id="ARBA00023163"/>
    </source>
</evidence>
<name>A0ABX2F4U0_9PSEU</name>
<sequence>MEFRVLGPIEVVAGGRVIPIGSARLRCLLAALLVRANKVVRFDELVEAVWGESVPANPRPAVYTLVTRLRSVLKDIDIEAGGDGYRIVVDEGQVDVKRFEGGIAAARTAGEGETEVLRQALELWRGEPFADVPSDYLRRMAEPLAERRLQALERKLELDLNAGQHQVALPELTELTAEYPLRERFWALLMLALFRAGRQAEALRAYSAVRQRLVDELGVEPGAHLRKAHEIVLAGEEDSGWRVECQLPIDIGDFTNRDDELAHVLESMRPGTTVPIMTISGPPGMGKSALVVRAAHRLIEQYPDGQWFLRLKGASPAPRPANDLLAELLRTAGVDPTSIPADVDARASLLRSRLAERRVLIVLDDAAGVEQVAPLLPGRPGSAVLVTSRSELGGLSVLYGGNRISLQPFSGRHAYDLLARIAGRARCAEDIGASTVLTDLCGRMPLALRIAASNLASRPGLRIARYAEDLRSGDRLAKLKTSGIGIRAVFDGSFATLSEVDQRAFGLLGVVPGMDISVAGAAALLECDIDEAGDILERLVAANLLERQAEDRFRFHDLIRVYAAARANDYDSAEALRRLADWYLYSVYAAVAPIASVYVSRLGPAPADVVPLVFETTDEAMRWLDAERHNYMALIEHTAAYGPLRYAWQLTDAARPDLYHSYRTDDLNRMAGLGLAAARQVGDQRGQAIMFLVLGSSKAVAGHFDESVDDFAECRRIAAVIGETGIYASAVLTTAVAYHEAGWPQKAVEAAEEGRELVDRGVEQGEQRKLAVLSNLGVAYYGVGRLRDALETLVEARELAIRLEVPTGEIVTCGYLSQVHRELGDADQALAVSRFVLESTLARYYAHDPANIMIARVHCDRGETELARTYAITALEGARSRGYRKHEAEAAVVLGTICLAEGQRELALSHFRQALDLVRGLVAYPVEVEALAGMTLASGTAGFAEKAVALAREHGMRLLEAKALAALAEVKADQGDSGEALAAAGQALEMFREFGCRRGERHAGGIVGRVKGN</sequence>
<dbReference type="InterPro" id="IPR001867">
    <property type="entry name" value="OmpR/PhoB-type_DNA-bd"/>
</dbReference>
<keyword evidence="8" id="KW-1185">Reference proteome</keyword>
<evidence type="ECO:0000256" key="5">
    <source>
        <dbReference type="PROSITE-ProRule" id="PRU01091"/>
    </source>
</evidence>
<dbReference type="GO" id="GO:0003677">
    <property type="term" value="F:DNA binding"/>
    <property type="evidence" value="ECO:0007669"/>
    <property type="project" value="UniProtKB-KW"/>
</dbReference>
<dbReference type="Gene3D" id="1.25.40.10">
    <property type="entry name" value="Tetratricopeptide repeat domain"/>
    <property type="match status" value="3"/>
</dbReference>
<organism evidence="7 8">
    <name type="scientific">Kibdelosporangium persicum</name>
    <dbReference type="NCBI Taxonomy" id="2698649"/>
    <lineage>
        <taxon>Bacteria</taxon>
        <taxon>Bacillati</taxon>
        <taxon>Actinomycetota</taxon>
        <taxon>Actinomycetes</taxon>
        <taxon>Pseudonocardiales</taxon>
        <taxon>Pseudonocardiaceae</taxon>
        <taxon>Kibdelosporangium</taxon>
    </lineage>
</organism>
<evidence type="ECO:0000259" key="6">
    <source>
        <dbReference type="PROSITE" id="PS51755"/>
    </source>
</evidence>
<keyword evidence="3 5" id="KW-0238">DNA-binding</keyword>
<dbReference type="Gene3D" id="1.10.10.10">
    <property type="entry name" value="Winged helix-like DNA-binding domain superfamily/Winged helix DNA-binding domain"/>
    <property type="match status" value="2"/>
</dbReference>
<dbReference type="Pfam" id="PF00486">
    <property type="entry name" value="Trans_reg_C"/>
    <property type="match status" value="1"/>
</dbReference>
<keyword evidence="4" id="KW-0804">Transcription</keyword>
<dbReference type="CDD" id="cd15831">
    <property type="entry name" value="BTAD"/>
    <property type="match status" value="1"/>
</dbReference>
<dbReference type="SMART" id="SM00862">
    <property type="entry name" value="Trans_reg_C"/>
    <property type="match status" value="1"/>
</dbReference>
<dbReference type="Pfam" id="PF13424">
    <property type="entry name" value="TPR_12"/>
    <property type="match status" value="1"/>
</dbReference>
<dbReference type="InterPro" id="IPR005158">
    <property type="entry name" value="BTAD"/>
</dbReference>
<evidence type="ECO:0000256" key="3">
    <source>
        <dbReference type="ARBA" id="ARBA00023125"/>
    </source>
</evidence>
<feature type="DNA-binding region" description="OmpR/PhoB-type" evidence="5">
    <location>
        <begin position="1"/>
        <end position="97"/>
    </location>
</feature>
<dbReference type="InterPro" id="IPR051677">
    <property type="entry name" value="AfsR-DnrI-RedD_regulator"/>
</dbReference>
<evidence type="ECO:0000313" key="8">
    <source>
        <dbReference type="Proteomes" id="UP000763557"/>
    </source>
</evidence>
<dbReference type="InterPro" id="IPR011990">
    <property type="entry name" value="TPR-like_helical_dom_sf"/>
</dbReference>
<comment type="caution">
    <text evidence="7">The sequence shown here is derived from an EMBL/GenBank/DDBJ whole genome shotgun (WGS) entry which is preliminary data.</text>
</comment>
<dbReference type="InterPro" id="IPR019734">
    <property type="entry name" value="TPR_rpt"/>
</dbReference>
<evidence type="ECO:0000256" key="1">
    <source>
        <dbReference type="ARBA" id="ARBA00005820"/>
    </source>
</evidence>
<dbReference type="RefSeq" id="WP_173130795.1">
    <property type="nucleotide sequence ID" value="NZ_CBCSGW010000016.1"/>
</dbReference>
<dbReference type="SUPFAM" id="SSF46894">
    <property type="entry name" value="C-terminal effector domain of the bipartite response regulators"/>
    <property type="match status" value="1"/>
</dbReference>
<dbReference type="SMART" id="SM00028">
    <property type="entry name" value="TPR"/>
    <property type="match status" value="4"/>
</dbReference>
<dbReference type="SUPFAM" id="SSF52540">
    <property type="entry name" value="P-loop containing nucleoside triphosphate hydrolases"/>
    <property type="match status" value="1"/>
</dbReference>
<comment type="similarity">
    <text evidence="1">Belongs to the AfsR/DnrI/RedD regulatory family.</text>
</comment>
<protein>
    <submittedName>
        <fullName evidence="7">DNA-binding transcriptional activator of the SARP family</fullName>
    </submittedName>
</protein>
<dbReference type="Pfam" id="PF13191">
    <property type="entry name" value="AAA_16"/>
    <property type="match status" value="1"/>
</dbReference>
<dbReference type="Pfam" id="PF03704">
    <property type="entry name" value="BTAD"/>
    <property type="match status" value="1"/>
</dbReference>
<dbReference type="SMART" id="SM01043">
    <property type="entry name" value="BTAD"/>
    <property type="match status" value="1"/>
</dbReference>
<evidence type="ECO:0000313" key="7">
    <source>
        <dbReference type="EMBL" id="NRN65863.1"/>
    </source>
</evidence>
<dbReference type="InterPro" id="IPR016032">
    <property type="entry name" value="Sig_transdc_resp-reg_C-effctor"/>
</dbReference>
<reference evidence="7 8" key="1">
    <citation type="submission" date="2020-01" db="EMBL/GenBank/DDBJ databases">
        <title>Kibdelosporangium persica a novel Actinomycetes from a hot desert in Iran.</title>
        <authorList>
            <person name="Safaei N."/>
            <person name="Zaburannyi N."/>
            <person name="Mueller R."/>
            <person name="Wink J."/>
        </authorList>
    </citation>
    <scope>NUCLEOTIDE SEQUENCE [LARGE SCALE GENOMIC DNA]</scope>
    <source>
        <strain evidence="7 8">4NS15</strain>
    </source>
</reference>
<feature type="domain" description="OmpR/PhoB-type" evidence="6">
    <location>
        <begin position="1"/>
        <end position="97"/>
    </location>
</feature>
<dbReference type="Gene3D" id="3.40.50.300">
    <property type="entry name" value="P-loop containing nucleotide triphosphate hydrolases"/>
    <property type="match status" value="1"/>
</dbReference>
<dbReference type="PROSITE" id="PS51755">
    <property type="entry name" value="OMPR_PHOB"/>
    <property type="match status" value="1"/>
</dbReference>
<dbReference type="EMBL" id="JAAATY010000008">
    <property type="protein sequence ID" value="NRN65863.1"/>
    <property type="molecule type" value="Genomic_DNA"/>
</dbReference>
<accession>A0ABX2F4U0</accession>
<dbReference type="PRINTS" id="PR00364">
    <property type="entry name" value="DISEASERSIST"/>
</dbReference>
<dbReference type="InterPro" id="IPR041664">
    <property type="entry name" value="AAA_16"/>
</dbReference>
<proteinExistence type="inferred from homology"/>
<gene>
    <name evidence="7" type="ORF">GC106_30780</name>
</gene>
<dbReference type="InterPro" id="IPR027417">
    <property type="entry name" value="P-loop_NTPase"/>
</dbReference>
<dbReference type="SUPFAM" id="SSF48452">
    <property type="entry name" value="TPR-like"/>
    <property type="match status" value="3"/>
</dbReference>
<dbReference type="PANTHER" id="PTHR35807">
    <property type="entry name" value="TRANSCRIPTIONAL REGULATOR REDD-RELATED"/>
    <property type="match status" value="1"/>
</dbReference>
<dbReference type="PANTHER" id="PTHR35807:SF1">
    <property type="entry name" value="TRANSCRIPTIONAL REGULATOR REDD"/>
    <property type="match status" value="1"/>
</dbReference>
<keyword evidence="2" id="KW-0805">Transcription regulation</keyword>
<evidence type="ECO:0000256" key="2">
    <source>
        <dbReference type="ARBA" id="ARBA00023015"/>
    </source>
</evidence>